<evidence type="ECO:0000256" key="1">
    <source>
        <dbReference type="SAM" id="MobiDB-lite"/>
    </source>
</evidence>
<keyword evidence="3" id="KW-1185">Reference proteome</keyword>
<accession>A0A0L0FQH8</accession>
<dbReference type="AlphaFoldDB" id="A0A0L0FQH8"/>
<feature type="region of interest" description="Disordered" evidence="1">
    <location>
        <begin position="1"/>
        <end position="31"/>
    </location>
</feature>
<proteinExistence type="predicted"/>
<dbReference type="RefSeq" id="XP_014152856.1">
    <property type="nucleotide sequence ID" value="XM_014297381.1"/>
</dbReference>
<name>A0A0L0FQH8_9EUKA</name>
<feature type="compositionally biased region" description="Basic and acidic residues" evidence="1">
    <location>
        <begin position="113"/>
        <end position="129"/>
    </location>
</feature>
<feature type="region of interest" description="Disordered" evidence="1">
    <location>
        <begin position="291"/>
        <end position="322"/>
    </location>
</feature>
<evidence type="ECO:0000313" key="2">
    <source>
        <dbReference type="EMBL" id="KNC78954.1"/>
    </source>
</evidence>
<evidence type="ECO:0000313" key="3">
    <source>
        <dbReference type="Proteomes" id="UP000054560"/>
    </source>
</evidence>
<dbReference type="Proteomes" id="UP000054560">
    <property type="component" value="Unassembled WGS sequence"/>
</dbReference>
<sequence>MTKKGNTPSKNRKAERKKMEREAANAAAATAAAETTAATAEAFNRTVAEALVWGNNSPDNASDKDATTPIKETTPAERARGPTIASTSKLAFSKPRSEKRDTFQDAPANSSDETQKEKSSITGDKDESQKVPTPEPEEEASSSGKPESTSETTEPTRISKLTTKNTDLKNQLAALMKGMSVEHVDRMYGSGKHAQRLREHVSTGTTKALQTWTKRQQSMSPEKRMDLSAKLVAADPDGLSMSILYEDLPPEVQANYSPVLSPGHESSVLEGIIDPEADKTGYVVHTEIPPEIIRPTPIPGTEHRRASTMDFTRGNKHPRRRVNDVEFNRFDRTALDRPAEDF</sequence>
<feature type="compositionally biased region" description="Low complexity" evidence="1">
    <location>
        <begin position="141"/>
        <end position="156"/>
    </location>
</feature>
<reference evidence="2 3" key="1">
    <citation type="submission" date="2011-02" db="EMBL/GenBank/DDBJ databases">
        <title>The Genome Sequence of Sphaeroforma arctica JP610.</title>
        <authorList>
            <consortium name="The Broad Institute Genome Sequencing Platform"/>
            <person name="Russ C."/>
            <person name="Cuomo C."/>
            <person name="Young S.K."/>
            <person name="Zeng Q."/>
            <person name="Gargeya S."/>
            <person name="Alvarado L."/>
            <person name="Berlin A."/>
            <person name="Chapman S.B."/>
            <person name="Chen Z."/>
            <person name="Freedman E."/>
            <person name="Gellesch M."/>
            <person name="Goldberg J."/>
            <person name="Griggs A."/>
            <person name="Gujja S."/>
            <person name="Heilman E."/>
            <person name="Heiman D."/>
            <person name="Howarth C."/>
            <person name="Mehta T."/>
            <person name="Neiman D."/>
            <person name="Pearson M."/>
            <person name="Roberts A."/>
            <person name="Saif S."/>
            <person name="Shea T."/>
            <person name="Shenoy N."/>
            <person name="Sisk P."/>
            <person name="Stolte C."/>
            <person name="Sykes S."/>
            <person name="White J."/>
            <person name="Yandava C."/>
            <person name="Burger G."/>
            <person name="Gray M.W."/>
            <person name="Holland P.W.H."/>
            <person name="King N."/>
            <person name="Lang F.B.F."/>
            <person name="Roger A.J."/>
            <person name="Ruiz-Trillo I."/>
            <person name="Haas B."/>
            <person name="Nusbaum C."/>
            <person name="Birren B."/>
        </authorList>
    </citation>
    <scope>NUCLEOTIDE SEQUENCE [LARGE SCALE GENOMIC DNA]</scope>
    <source>
        <strain evidence="2 3">JP610</strain>
    </source>
</reference>
<dbReference type="EMBL" id="KQ242390">
    <property type="protein sequence ID" value="KNC78954.1"/>
    <property type="molecule type" value="Genomic_DNA"/>
</dbReference>
<protein>
    <submittedName>
        <fullName evidence="2">Uncharacterized protein</fullName>
    </submittedName>
</protein>
<dbReference type="GeneID" id="25909136"/>
<organism evidence="2 3">
    <name type="scientific">Sphaeroforma arctica JP610</name>
    <dbReference type="NCBI Taxonomy" id="667725"/>
    <lineage>
        <taxon>Eukaryota</taxon>
        <taxon>Ichthyosporea</taxon>
        <taxon>Ichthyophonida</taxon>
        <taxon>Sphaeroforma</taxon>
    </lineage>
</organism>
<feature type="region of interest" description="Disordered" evidence="1">
    <location>
        <begin position="54"/>
        <end position="165"/>
    </location>
</feature>
<gene>
    <name evidence="2" type="ORF">SARC_08632</name>
</gene>